<dbReference type="RefSeq" id="WP_392884727.1">
    <property type="nucleotide sequence ID" value="NZ_JBICZW010000031.1"/>
</dbReference>
<evidence type="ECO:0000313" key="5">
    <source>
        <dbReference type="Proteomes" id="UP001604282"/>
    </source>
</evidence>
<dbReference type="PROSITE" id="PS51462">
    <property type="entry name" value="NUDIX"/>
    <property type="match status" value="3"/>
</dbReference>
<reference evidence="4 5" key="1">
    <citation type="submission" date="2024-10" db="EMBL/GenBank/DDBJ databases">
        <title>The Natural Products Discovery Center: Release of the First 8490 Sequenced Strains for Exploring Actinobacteria Biosynthetic Diversity.</title>
        <authorList>
            <person name="Kalkreuter E."/>
            <person name="Kautsar S.A."/>
            <person name="Yang D."/>
            <person name="Bader C.D."/>
            <person name="Teijaro C.N."/>
            <person name="Fluegel L."/>
            <person name="Davis C.M."/>
            <person name="Simpson J.R."/>
            <person name="Lauterbach L."/>
            <person name="Steele A.D."/>
            <person name="Gui C."/>
            <person name="Meng S."/>
            <person name="Li G."/>
            <person name="Viehrig K."/>
            <person name="Ye F."/>
            <person name="Su P."/>
            <person name="Kiefer A.F."/>
            <person name="Nichols A."/>
            <person name="Cepeda A.J."/>
            <person name="Yan W."/>
            <person name="Fan B."/>
            <person name="Jiang Y."/>
            <person name="Adhikari A."/>
            <person name="Zheng C.-J."/>
            <person name="Schuster L."/>
            <person name="Cowan T.M."/>
            <person name="Smanski M.J."/>
            <person name="Chevrette M.G."/>
            <person name="De Carvalho L.P.S."/>
            <person name="Shen B."/>
        </authorList>
    </citation>
    <scope>NUCLEOTIDE SEQUENCE [LARGE SCALE GENOMIC DNA]</scope>
    <source>
        <strain evidence="4 5">NPDC048229</strain>
    </source>
</reference>
<dbReference type="SUPFAM" id="SSF55811">
    <property type="entry name" value="Nudix"/>
    <property type="match status" value="3"/>
</dbReference>
<dbReference type="Proteomes" id="UP001604282">
    <property type="component" value="Unassembled WGS sequence"/>
</dbReference>
<dbReference type="InterPro" id="IPR015797">
    <property type="entry name" value="NUDIX_hydrolase-like_dom_sf"/>
</dbReference>
<keyword evidence="2" id="KW-0378">Hydrolase</keyword>
<comment type="cofactor">
    <cofactor evidence="1">
        <name>Mg(2+)</name>
        <dbReference type="ChEBI" id="CHEBI:18420"/>
    </cofactor>
</comment>
<dbReference type="InterPro" id="IPR000086">
    <property type="entry name" value="NUDIX_hydrolase_dom"/>
</dbReference>
<comment type="caution">
    <text evidence="4">The sequence shown here is derived from an EMBL/GenBank/DDBJ whole genome shotgun (WGS) entry which is preliminary data.</text>
</comment>
<organism evidence="4 5">
    <name type="scientific">Streptomyces omiyaensis</name>
    <dbReference type="NCBI Taxonomy" id="68247"/>
    <lineage>
        <taxon>Bacteria</taxon>
        <taxon>Bacillati</taxon>
        <taxon>Actinomycetota</taxon>
        <taxon>Actinomycetes</taxon>
        <taxon>Kitasatosporales</taxon>
        <taxon>Streptomycetaceae</taxon>
        <taxon>Streptomyces</taxon>
    </lineage>
</organism>
<dbReference type="PANTHER" id="PTHR43046">
    <property type="entry name" value="GDP-MANNOSE MANNOSYL HYDROLASE"/>
    <property type="match status" value="1"/>
</dbReference>
<sequence>MPPSADHIRDLVAEYLDRHPAERGALSGLLSAPGACGDPADRAALPGHVTCSACVIDAAGRVLHIPHRACGALPAPGGHVEGGDDTLLGAVLREVREETGIPASCLVLTPEFGSAPIDIDVHDIAARPSKGEPAHRHYDVRFVFRLAPDAPEPVLRNEGATGAGWLAQDEVRSPTLRAKLSAAGLDGTITPVNASAVIHDGRGRYLLHLRDANKPGIWAPGCWDLLGGGREPHDATALDTVVRELREEAGLVLSGLESYRVGSVTGTDGTRVPVELFSGVWRGDPSKLPLTEGVMLSWFRPDQLPRLTMLPSTRSLLAAHAAEHPAPAAGRPAGTAAAAVGAPAGTEPHIVGVHLHLERDGKVLLGLRHPDSAYAGNTWHALAGHCEYEAATDCLVREAREEAGLVLDPADLDLVHTVHMVDRPGGRPRVNLFFRARYGEGEPEVRERDKCVAWEWFGVEDLPERIVPYTRAAIEGVRAGRTYTELGWRR</sequence>
<dbReference type="Gene3D" id="3.90.79.10">
    <property type="entry name" value="Nucleoside Triphosphate Pyrophosphohydrolase"/>
    <property type="match status" value="3"/>
</dbReference>
<gene>
    <name evidence="4" type="ORF">ACGFYS_31850</name>
</gene>
<accession>A0ABW7C2C1</accession>
<feature type="domain" description="Nudix hydrolase" evidence="3">
    <location>
        <begin position="46"/>
        <end position="190"/>
    </location>
</feature>
<evidence type="ECO:0000259" key="3">
    <source>
        <dbReference type="PROSITE" id="PS51462"/>
    </source>
</evidence>
<evidence type="ECO:0000256" key="1">
    <source>
        <dbReference type="ARBA" id="ARBA00001946"/>
    </source>
</evidence>
<feature type="domain" description="Nudix hydrolase" evidence="3">
    <location>
        <begin position="188"/>
        <end position="323"/>
    </location>
</feature>
<evidence type="ECO:0000313" key="4">
    <source>
        <dbReference type="EMBL" id="MFG3193523.1"/>
    </source>
</evidence>
<name>A0ABW7C2C1_9ACTN</name>
<keyword evidence="5" id="KW-1185">Reference proteome</keyword>
<protein>
    <submittedName>
        <fullName evidence="4">NUDIX domain-containing protein</fullName>
    </submittedName>
</protein>
<dbReference type="CDD" id="cd03674">
    <property type="entry name" value="NUDIX_Hydrolase"/>
    <property type="match status" value="1"/>
</dbReference>
<evidence type="ECO:0000256" key="2">
    <source>
        <dbReference type="ARBA" id="ARBA00022801"/>
    </source>
</evidence>
<dbReference type="PANTHER" id="PTHR43046:SF14">
    <property type="entry name" value="MUTT_NUDIX FAMILY PROTEIN"/>
    <property type="match status" value="1"/>
</dbReference>
<dbReference type="CDD" id="cd04683">
    <property type="entry name" value="NUDIX_Hydrolase"/>
    <property type="match status" value="1"/>
</dbReference>
<feature type="domain" description="Nudix hydrolase" evidence="3">
    <location>
        <begin position="348"/>
        <end position="479"/>
    </location>
</feature>
<dbReference type="Pfam" id="PF00293">
    <property type="entry name" value="NUDIX"/>
    <property type="match status" value="3"/>
</dbReference>
<dbReference type="EMBL" id="JBICZW010000031">
    <property type="protein sequence ID" value="MFG3193523.1"/>
    <property type="molecule type" value="Genomic_DNA"/>
</dbReference>
<proteinExistence type="predicted"/>